<evidence type="ECO:0000313" key="5">
    <source>
        <dbReference type="Proteomes" id="UP000266016"/>
    </source>
</evidence>
<proteinExistence type="predicted"/>
<comment type="caution">
    <text evidence="4">The sequence shown here is derived from an EMBL/GenBank/DDBJ whole genome shotgun (WGS) entry which is preliminary data.</text>
</comment>
<dbReference type="Proteomes" id="UP000266016">
    <property type="component" value="Unassembled WGS sequence"/>
</dbReference>
<dbReference type="InterPro" id="IPR029101">
    <property type="entry name" value="Sigma_reg_N"/>
</dbReference>
<dbReference type="EMBL" id="QWVS01000065">
    <property type="protein sequence ID" value="RID81552.1"/>
    <property type="molecule type" value="Genomic_DNA"/>
</dbReference>
<evidence type="ECO:0000259" key="3">
    <source>
        <dbReference type="Pfam" id="PF13800"/>
    </source>
</evidence>
<dbReference type="InterPro" id="IPR025672">
    <property type="entry name" value="Sigma_reg_C_dom"/>
</dbReference>
<evidence type="ECO:0008006" key="6">
    <source>
        <dbReference type="Google" id="ProtNLM"/>
    </source>
</evidence>
<dbReference type="RefSeq" id="WP_119118991.1">
    <property type="nucleotide sequence ID" value="NZ_QWVS01000065.1"/>
</dbReference>
<dbReference type="Pfam" id="PF13800">
    <property type="entry name" value="Sigma_reg_N"/>
    <property type="match status" value="1"/>
</dbReference>
<organism evidence="4 5">
    <name type="scientific">Peribacillus asahii</name>
    <dbReference type="NCBI Taxonomy" id="228899"/>
    <lineage>
        <taxon>Bacteria</taxon>
        <taxon>Bacillati</taxon>
        <taxon>Bacillota</taxon>
        <taxon>Bacilli</taxon>
        <taxon>Bacillales</taxon>
        <taxon>Bacillaceae</taxon>
        <taxon>Peribacillus</taxon>
    </lineage>
</organism>
<feature type="domain" description="Sigma factor regulator C-terminal" evidence="2">
    <location>
        <begin position="169"/>
        <end position="303"/>
    </location>
</feature>
<keyword evidence="1" id="KW-0472">Membrane</keyword>
<feature type="transmembrane region" description="Helical" evidence="1">
    <location>
        <begin position="31"/>
        <end position="50"/>
    </location>
</feature>
<keyword evidence="5" id="KW-1185">Reference proteome</keyword>
<reference evidence="4 5" key="1">
    <citation type="submission" date="2018-08" db="EMBL/GenBank/DDBJ databases">
        <title>Bacillus jemisoniae sp. nov., Bacillus chryseoplanitiae sp. nov., Bacillus resnikiae sp. nov., and Bacillus frankliniae sp. nov., isolated from Viking spacecraft and associated surfaces.</title>
        <authorList>
            <person name="Seuylemezian A."/>
            <person name="Vaishampayan P."/>
        </authorList>
    </citation>
    <scope>NUCLEOTIDE SEQUENCE [LARGE SCALE GENOMIC DNA]</scope>
    <source>
        <strain evidence="4 5">MA001</strain>
    </source>
</reference>
<evidence type="ECO:0000256" key="1">
    <source>
        <dbReference type="SAM" id="Phobius"/>
    </source>
</evidence>
<gene>
    <name evidence="4" type="ORF">D1953_20405</name>
</gene>
<evidence type="ECO:0000313" key="4">
    <source>
        <dbReference type="EMBL" id="RID81552.1"/>
    </source>
</evidence>
<feature type="domain" description="Sigma factor regulator N-terminal" evidence="3">
    <location>
        <begin position="21"/>
        <end position="109"/>
    </location>
</feature>
<dbReference type="AlphaFoldDB" id="A0A398AVA3"/>
<sequence>MKDQQNEESLKSIFDENSLDKTLKKAKRITFLRTLIISAIVCILIVFGVYRANAWWISKKGSEIASNLIIQDAVMKAPNTIIETETIDIGLFKGTIKREVYKVIENKVIPWDSQEVKYGLRGFSSTSFSSYSTKIDDTTQINFPSGQREMLFYVPQFKYKTYSNDLLKLKEYPNDKYIEMAISFDKSYSLNEVKKMIPNSINPTWFWVNNYSKSSDFRDAPESGQWLFGISTPSSKLGQVLSTPEVKGESDFLNRLKKFNKNDYQFISKHQKGGLIIGAVVTGTKENLLVLQGQPYVKASSLGAIVEKY</sequence>
<keyword evidence="1" id="KW-0812">Transmembrane</keyword>
<dbReference type="Pfam" id="PF13791">
    <property type="entry name" value="Sigma_reg_C"/>
    <property type="match status" value="1"/>
</dbReference>
<evidence type="ECO:0000259" key="2">
    <source>
        <dbReference type="Pfam" id="PF13791"/>
    </source>
</evidence>
<protein>
    <recommendedName>
        <fullName evidence="6">Sigma factor regulator C-terminal domain-containing protein</fullName>
    </recommendedName>
</protein>
<name>A0A398AVA3_9BACI</name>
<accession>A0A398AVA3</accession>
<keyword evidence="1" id="KW-1133">Transmembrane helix</keyword>